<dbReference type="Pfam" id="PF22178">
    <property type="entry name" value="Gp5_trimer_C"/>
    <property type="match status" value="1"/>
</dbReference>
<dbReference type="AlphaFoldDB" id="B2VH62"/>
<dbReference type="Gene3D" id="3.55.50.10">
    <property type="entry name" value="Baseplate protein-like domains"/>
    <property type="match status" value="1"/>
</dbReference>
<reference evidence="6 7" key="1">
    <citation type="journal article" date="2008" name="Environ. Microbiol.">
        <title>The genome of Erwinia tasmaniensis strain Et1/99, a non-pathogenic bacterium in the genus Erwinia.</title>
        <authorList>
            <person name="Kube M."/>
            <person name="Migdoll A.M."/>
            <person name="Mueller I."/>
            <person name="Kuhl H."/>
            <person name="Beck A."/>
            <person name="Reinhardt R."/>
            <person name="Geider K."/>
        </authorList>
    </citation>
    <scope>NUCLEOTIDE SEQUENCE [LARGE SCALE GENOMIC DNA]</scope>
    <source>
        <strain evidence="7">DSM 17950 / CFBP 7177 / CIP 109463 / NCPPB 4357 / Et1/99</strain>
    </source>
</reference>
<dbReference type="Pfam" id="PF05954">
    <property type="entry name" value="Phage_GPD"/>
    <property type="match status" value="1"/>
</dbReference>
<dbReference type="PANTHER" id="PTHR32305">
    <property type="match status" value="1"/>
</dbReference>
<dbReference type="HOGENOM" id="CLU_004121_7_3_6"/>
<feature type="domain" description="Gp5/Type VI secretion system Vgr C-terminal trimerisation" evidence="5">
    <location>
        <begin position="467"/>
        <end position="579"/>
    </location>
</feature>
<dbReference type="eggNOG" id="COG3501">
    <property type="taxonomic scope" value="Bacteria"/>
</dbReference>
<dbReference type="NCBIfam" id="TIGR03361">
    <property type="entry name" value="VI_Rhs_Vgr"/>
    <property type="match status" value="1"/>
</dbReference>
<name>B2VH62_ERWT9</name>
<proteinExistence type="inferred from homology"/>
<organism evidence="6 7">
    <name type="scientific">Erwinia tasmaniensis (strain DSM 17950 / CFBP 7177 / CIP 109463 / NCPPB 4357 / Et1/99)</name>
    <dbReference type="NCBI Taxonomy" id="465817"/>
    <lineage>
        <taxon>Bacteria</taxon>
        <taxon>Pseudomonadati</taxon>
        <taxon>Pseudomonadota</taxon>
        <taxon>Gammaproteobacteria</taxon>
        <taxon>Enterobacterales</taxon>
        <taxon>Erwiniaceae</taxon>
        <taxon>Erwinia</taxon>
    </lineage>
</organism>
<gene>
    <name evidence="6" type="ordered locus">ETA_06410</name>
</gene>
<dbReference type="InterPro" id="IPR054030">
    <property type="entry name" value="Gp5_Vgr_C"/>
</dbReference>
<evidence type="ECO:0000313" key="7">
    <source>
        <dbReference type="Proteomes" id="UP000001726"/>
    </source>
</evidence>
<evidence type="ECO:0000256" key="1">
    <source>
        <dbReference type="ARBA" id="ARBA00004613"/>
    </source>
</evidence>
<dbReference type="InterPro" id="IPR050708">
    <property type="entry name" value="T6SS_VgrG/RHS"/>
</dbReference>
<dbReference type="Proteomes" id="UP000001726">
    <property type="component" value="Chromosome"/>
</dbReference>
<dbReference type="InterPro" id="IPR006531">
    <property type="entry name" value="Gp5/Vgr_OB"/>
</dbReference>
<evidence type="ECO:0000259" key="5">
    <source>
        <dbReference type="Pfam" id="PF22178"/>
    </source>
</evidence>
<dbReference type="InterPro" id="IPR037026">
    <property type="entry name" value="Vgr_OB-fold_dom_sf"/>
</dbReference>
<evidence type="ECO:0000259" key="4">
    <source>
        <dbReference type="Pfam" id="PF04717"/>
    </source>
</evidence>
<evidence type="ECO:0000313" key="6">
    <source>
        <dbReference type="EMBL" id="CAO95687.1"/>
    </source>
</evidence>
<dbReference type="PANTHER" id="PTHR32305:SF15">
    <property type="entry name" value="PROTEIN RHSA-RELATED"/>
    <property type="match status" value="1"/>
</dbReference>
<dbReference type="STRING" id="465817.ETA_06410"/>
<dbReference type="Gene3D" id="2.30.110.50">
    <property type="match status" value="1"/>
</dbReference>
<dbReference type="OrthoDB" id="6710627at2"/>
<evidence type="ECO:0000256" key="3">
    <source>
        <dbReference type="ARBA" id="ARBA00022525"/>
    </source>
</evidence>
<dbReference type="Gene3D" id="2.40.50.230">
    <property type="entry name" value="Gp5 N-terminal domain"/>
    <property type="match status" value="1"/>
</dbReference>
<dbReference type="KEGG" id="eta:ETA_06410"/>
<feature type="domain" description="Gp5/Type VI secretion system Vgr protein OB-fold" evidence="4">
    <location>
        <begin position="383"/>
        <end position="450"/>
    </location>
</feature>
<dbReference type="InterPro" id="IPR006533">
    <property type="entry name" value="T6SS_Vgr_RhsGE"/>
</dbReference>
<dbReference type="SUPFAM" id="SSF69279">
    <property type="entry name" value="Phage tail proteins"/>
    <property type="match status" value="2"/>
</dbReference>
<dbReference type="SUPFAM" id="SSF69255">
    <property type="entry name" value="gp5 N-terminal domain-like"/>
    <property type="match status" value="1"/>
</dbReference>
<protein>
    <submittedName>
        <fullName evidence="6">Rhs element Vgr protein subfamily</fullName>
    </submittedName>
</protein>
<dbReference type="Gene3D" id="4.10.220.110">
    <property type="match status" value="1"/>
</dbReference>
<comment type="similarity">
    <text evidence="2">Belongs to the VgrG protein family.</text>
</comment>
<keyword evidence="7" id="KW-1185">Reference proteome</keyword>
<dbReference type="NCBIfam" id="TIGR01646">
    <property type="entry name" value="vgr_GE"/>
    <property type="match status" value="1"/>
</dbReference>
<dbReference type="GO" id="GO:0005576">
    <property type="term" value="C:extracellular region"/>
    <property type="evidence" value="ECO:0007669"/>
    <property type="project" value="UniProtKB-SubCell"/>
</dbReference>
<accession>B2VH62</accession>
<keyword evidence="3" id="KW-0964">Secreted</keyword>
<dbReference type="EMBL" id="CU468135">
    <property type="protein sequence ID" value="CAO95687.1"/>
    <property type="molecule type" value="Genomic_DNA"/>
</dbReference>
<dbReference type="SUPFAM" id="SSF69349">
    <property type="entry name" value="Phage fibre proteins"/>
    <property type="match status" value="2"/>
</dbReference>
<dbReference type="InterPro" id="IPR017847">
    <property type="entry name" value="T6SS_RhsGE_Vgr_subset"/>
</dbReference>
<sequence length="713" mass="78952">MFDRITVQLPMDGLLFWRLSGREALSHSFELSVQLLSTDARIERKALLGQPIVISIPTQGIMSTRYLNGKITKVSVSSLELGGTRYAVYTLMMEPDLWPLKRDKNLRIFQGQTVPQIVKTLLGEYNVRLEDRLTGSYRSWEYCVQYQESSFNFISRLMELEGIYYYFRHEADGHTLVLMDAAAQHQPFSGYEAIPYHVTPSGGSTSAEGIGLWSLEDSVTPGMYSIDDYDFRKPNAWMLQARQNPASPQPGAIDVYDWPGHFVDHEHGEFYTRIRQEVWQVEHQQIGAAGTALGLAPGHTFTVLNAPFISDNGEYLTTEAYYDFEENQYASGDGAGGTKHNIAIRVIPSAVTFRAQPDTPWPRTHGPQTAKVVGPEGESIWTDKYGRIKVKFHWDRLAKGDDTSSCWVRVSSAWAGQGYGGVQIPRVGDEVVVDFINGDPDRPIITGRVYNEASMPPWALPAAATQMGFMSRSKDGTPDNANALRFEDKAGAEQVWIHAERNMDTEIENDETRLVGSNRSKTIGGNETTQVKKDRTETVDQNETITIHQNRTETVDGNETITVHSNRTETVDKNEKVRIGQNQSVSINGNQSLQVDRAKTETIVLASMLNVGLAQNTNIGAAYLLNVGAGWVTTTGAMQIHNVGMKYSVNSGKDINLSAGTTADYSAEDKISLVCGEAAIVLEKDGTITLSGSKIKLVGEKMIDLDGTQIDIN</sequence>
<dbReference type="RefSeq" id="WP_012440390.1">
    <property type="nucleotide sequence ID" value="NC_010694.1"/>
</dbReference>
<comment type="subcellular location">
    <subcellularLocation>
        <location evidence="1">Secreted</location>
    </subcellularLocation>
</comment>
<evidence type="ECO:0000256" key="2">
    <source>
        <dbReference type="ARBA" id="ARBA00005558"/>
    </source>
</evidence>
<dbReference type="Pfam" id="PF04717">
    <property type="entry name" value="Phage_base_V"/>
    <property type="match status" value="1"/>
</dbReference>